<protein>
    <submittedName>
        <fullName evidence="2">F-box/LRR protein</fullName>
    </submittedName>
</protein>
<dbReference type="HOGENOM" id="CLU_044915_0_1_1"/>
<dbReference type="PROSITE" id="PS50181">
    <property type="entry name" value="FBOX"/>
    <property type="match status" value="1"/>
</dbReference>
<dbReference type="Pfam" id="PF00646">
    <property type="entry name" value="F-box"/>
    <property type="match status" value="1"/>
</dbReference>
<gene>
    <name evidence="2" type="ordered locus">MTR_3g065850</name>
</gene>
<reference evidence="2 4" key="2">
    <citation type="journal article" date="2014" name="BMC Genomics">
        <title>An improved genome release (version Mt4.0) for the model legume Medicago truncatula.</title>
        <authorList>
            <person name="Tang H."/>
            <person name="Krishnakumar V."/>
            <person name="Bidwell S."/>
            <person name="Rosen B."/>
            <person name="Chan A."/>
            <person name="Zhou S."/>
            <person name="Gentzbittel L."/>
            <person name="Childs K.L."/>
            <person name="Yandell M."/>
            <person name="Gundlach H."/>
            <person name="Mayer K.F."/>
            <person name="Schwartz D.C."/>
            <person name="Town C.D."/>
        </authorList>
    </citation>
    <scope>GENOME REANNOTATION</scope>
    <source>
        <strain evidence="2">A17</strain>
        <strain evidence="3 4">cv. Jemalong A17</strain>
    </source>
</reference>
<dbReference type="AlphaFoldDB" id="A0A072UXR6"/>
<reference evidence="3" key="3">
    <citation type="submission" date="2015-04" db="UniProtKB">
        <authorList>
            <consortium name="EnsemblPlants"/>
        </authorList>
    </citation>
    <scope>IDENTIFICATION</scope>
    <source>
        <strain evidence="3">cv. Jemalong A17</strain>
    </source>
</reference>
<dbReference type="CDD" id="cd22164">
    <property type="entry name" value="F-box_AtSKIP19-like"/>
    <property type="match status" value="1"/>
</dbReference>
<feature type="domain" description="F-box" evidence="1">
    <location>
        <begin position="16"/>
        <end position="63"/>
    </location>
</feature>
<dbReference type="GO" id="GO:1905761">
    <property type="term" value="F:SCF ubiquitin ligase complex binding"/>
    <property type="evidence" value="ECO:0000318"/>
    <property type="project" value="GO_Central"/>
</dbReference>
<evidence type="ECO:0000259" key="1">
    <source>
        <dbReference type="PROSITE" id="PS50181"/>
    </source>
</evidence>
<evidence type="ECO:0000313" key="3">
    <source>
        <dbReference type="EnsemblPlants" id="KEH34614"/>
    </source>
</evidence>
<dbReference type="InterPro" id="IPR032675">
    <property type="entry name" value="LRR_dom_sf"/>
</dbReference>
<dbReference type="EMBL" id="CM001219">
    <property type="protein sequence ID" value="KEH34614.1"/>
    <property type="molecule type" value="Genomic_DNA"/>
</dbReference>
<dbReference type="EnsemblPlants" id="KEH34614">
    <property type="protein sequence ID" value="KEH34614"/>
    <property type="gene ID" value="MTR_3g065850"/>
</dbReference>
<evidence type="ECO:0000313" key="4">
    <source>
        <dbReference type="Proteomes" id="UP000002051"/>
    </source>
</evidence>
<keyword evidence="4" id="KW-1185">Reference proteome</keyword>
<dbReference type="SUPFAM" id="SSF81383">
    <property type="entry name" value="F-box domain"/>
    <property type="match status" value="1"/>
</dbReference>
<dbReference type="InterPro" id="IPR036047">
    <property type="entry name" value="F-box-like_dom_sf"/>
</dbReference>
<dbReference type="Gene3D" id="3.80.10.10">
    <property type="entry name" value="Ribonuclease Inhibitor"/>
    <property type="match status" value="1"/>
</dbReference>
<evidence type="ECO:0000313" key="2">
    <source>
        <dbReference type="EMBL" id="KEH34614.1"/>
    </source>
</evidence>
<sequence length="263" mass="29719">MKGSCIKKAKVDSTTKPNWLELPIGLTKNILQRLGTIDIVTSARNVCPLWRKICQDPLMWRTIHIASGFTIDCFAYMGKICRSAIDLSSSNLEDITISWFATDELLEYLAHRARQLRRLQLFHCYEISDKGLGEFVKRFSLLEELVICHCSCSLSKDFLELIGRCCPLLKSLNLERLSSLRFYGKRDEALAFAKTMTGLRHLKLNGIYVNYVGFLAILDGCHHLESFDLQSPTSLVGKCNEALAIAKTISGLRHLKLNGINFS</sequence>
<dbReference type="SUPFAM" id="SSF52047">
    <property type="entry name" value="RNI-like"/>
    <property type="match status" value="1"/>
</dbReference>
<dbReference type="Proteomes" id="UP000002051">
    <property type="component" value="Chromosome 3"/>
</dbReference>
<proteinExistence type="predicted"/>
<dbReference type="InterPro" id="IPR001810">
    <property type="entry name" value="F-box_dom"/>
</dbReference>
<name>A0A072UXR6_MEDTR</name>
<dbReference type="Gene3D" id="1.20.1280.50">
    <property type="match status" value="1"/>
</dbReference>
<dbReference type="PANTHER" id="PTHR38926">
    <property type="entry name" value="F-BOX DOMAIN CONTAINING PROTEIN, EXPRESSED"/>
    <property type="match status" value="1"/>
</dbReference>
<reference evidence="2 4" key="1">
    <citation type="journal article" date="2011" name="Nature">
        <title>The Medicago genome provides insight into the evolution of rhizobial symbioses.</title>
        <authorList>
            <person name="Young N.D."/>
            <person name="Debelle F."/>
            <person name="Oldroyd G.E."/>
            <person name="Geurts R."/>
            <person name="Cannon S.B."/>
            <person name="Udvardi M.K."/>
            <person name="Benedito V.A."/>
            <person name="Mayer K.F."/>
            <person name="Gouzy J."/>
            <person name="Schoof H."/>
            <person name="Van de Peer Y."/>
            <person name="Proost S."/>
            <person name="Cook D.R."/>
            <person name="Meyers B.C."/>
            <person name="Spannagl M."/>
            <person name="Cheung F."/>
            <person name="De Mita S."/>
            <person name="Krishnakumar V."/>
            <person name="Gundlach H."/>
            <person name="Zhou S."/>
            <person name="Mudge J."/>
            <person name="Bharti A.K."/>
            <person name="Murray J.D."/>
            <person name="Naoumkina M.A."/>
            <person name="Rosen B."/>
            <person name="Silverstein K.A."/>
            <person name="Tang H."/>
            <person name="Rombauts S."/>
            <person name="Zhao P.X."/>
            <person name="Zhou P."/>
            <person name="Barbe V."/>
            <person name="Bardou P."/>
            <person name="Bechner M."/>
            <person name="Bellec A."/>
            <person name="Berger A."/>
            <person name="Berges H."/>
            <person name="Bidwell S."/>
            <person name="Bisseling T."/>
            <person name="Choisne N."/>
            <person name="Couloux A."/>
            <person name="Denny R."/>
            <person name="Deshpande S."/>
            <person name="Dai X."/>
            <person name="Doyle J.J."/>
            <person name="Dudez A.M."/>
            <person name="Farmer A.D."/>
            <person name="Fouteau S."/>
            <person name="Franken C."/>
            <person name="Gibelin C."/>
            <person name="Gish J."/>
            <person name="Goldstein S."/>
            <person name="Gonzalez A.J."/>
            <person name="Green P.J."/>
            <person name="Hallab A."/>
            <person name="Hartog M."/>
            <person name="Hua A."/>
            <person name="Humphray S.J."/>
            <person name="Jeong D.H."/>
            <person name="Jing Y."/>
            <person name="Jocker A."/>
            <person name="Kenton S.M."/>
            <person name="Kim D.J."/>
            <person name="Klee K."/>
            <person name="Lai H."/>
            <person name="Lang C."/>
            <person name="Lin S."/>
            <person name="Macmil S.L."/>
            <person name="Magdelenat G."/>
            <person name="Matthews L."/>
            <person name="McCorrison J."/>
            <person name="Monaghan E.L."/>
            <person name="Mun J.H."/>
            <person name="Najar F.Z."/>
            <person name="Nicholson C."/>
            <person name="Noirot C."/>
            <person name="O'Bleness M."/>
            <person name="Paule C.R."/>
            <person name="Poulain J."/>
            <person name="Prion F."/>
            <person name="Qin B."/>
            <person name="Qu C."/>
            <person name="Retzel E.F."/>
            <person name="Riddle C."/>
            <person name="Sallet E."/>
            <person name="Samain S."/>
            <person name="Samson N."/>
            <person name="Sanders I."/>
            <person name="Saurat O."/>
            <person name="Scarpelli C."/>
            <person name="Schiex T."/>
            <person name="Segurens B."/>
            <person name="Severin A.J."/>
            <person name="Sherrier D.J."/>
            <person name="Shi R."/>
            <person name="Sims S."/>
            <person name="Singer S.R."/>
            <person name="Sinharoy S."/>
            <person name="Sterck L."/>
            <person name="Viollet A."/>
            <person name="Wang B.B."/>
            <person name="Wang K."/>
            <person name="Wang M."/>
            <person name="Wang X."/>
            <person name="Warfsmann J."/>
            <person name="Weissenbach J."/>
            <person name="White D.D."/>
            <person name="White J.D."/>
            <person name="Wiley G.B."/>
            <person name="Wincker P."/>
            <person name="Xing Y."/>
            <person name="Yang L."/>
            <person name="Yao Z."/>
            <person name="Ying F."/>
            <person name="Zhai J."/>
            <person name="Zhou L."/>
            <person name="Zuber A."/>
            <person name="Denarie J."/>
            <person name="Dixon R.A."/>
            <person name="May G.D."/>
            <person name="Schwartz D.C."/>
            <person name="Rogers J."/>
            <person name="Quetier F."/>
            <person name="Town C.D."/>
            <person name="Roe B.A."/>
        </authorList>
    </citation>
    <scope>NUCLEOTIDE SEQUENCE [LARGE SCALE GENOMIC DNA]</scope>
    <source>
        <strain evidence="2">A17</strain>
        <strain evidence="3 4">cv. Jemalong A17</strain>
    </source>
</reference>
<organism evidence="2 4">
    <name type="scientific">Medicago truncatula</name>
    <name type="common">Barrel medic</name>
    <name type="synonym">Medicago tribuloides</name>
    <dbReference type="NCBI Taxonomy" id="3880"/>
    <lineage>
        <taxon>Eukaryota</taxon>
        <taxon>Viridiplantae</taxon>
        <taxon>Streptophyta</taxon>
        <taxon>Embryophyta</taxon>
        <taxon>Tracheophyta</taxon>
        <taxon>Spermatophyta</taxon>
        <taxon>Magnoliopsida</taxon>
        <taxon>eudicotyledons</taxon>
        <taxon>Gunneridae</taxon>
        <taxon>Pentapetalae</taxon>
        <taxon>rosids</taxon>
        <taxon>fabids</taxon>
        <taxon>Fabales</taxon>
        <taxon>Fabaceae</taxon>
        <taxon>Papilionoideae</taxon>
        <taxon>50 kb inversion clade</taxon>
        <taxon>NPAAA clade</taxon>
        <taxon>Hologalegina</taxon>
        <taxon>IRL clade</taxon>
        <taxon>Trifolieae</taxon>
        <taxon>Medicago</taxon>
    </lineage>
</organism>
<accession>A0A072UXR6</accession>
<dbReference type="PANTHER" id="PTHR38926:SF2">
    <property type="entry name" value="F-BOX_LRR-REPEAT PROTEIN 21-RELATED"/>
    <property type="match status" value="1"/>
</dbReference>